<keyword evidence="2" id="KW-1185">Reference proteome</keyword>
<dbReference type="Proteomes" id="UP000805193">
    <property type="component" value="Unassembled WGS sequence"/>
</dbReference>
<gene>
    <name evidence="1" type="ORF">HPB47_000539</name>
</gene>
<proteinExistence type="predicted"/>
<evidence type="ECO:0000313" key="2">
    <source>
        <dbReference type="Proteomes" id="UP000805193"/>
    </source>
</evidence>
<accession>A0AC60PRI9</accession>
<comment type="caution">
    <text evidence="1">The sequence shown here is derived from an EMBL/GenBank/DDBJ whole genome shotgun (WGS) entry which is preliminary data.</text>
</comment>
<evidence type="ECO:0000313" key="1">
    <source>
        <dbReference type="EMBL" id="KAG0423694.1"/>
    </source>
</evidence>
<name>A0AC60PRI9_IXOPE</name>
<dbReference type="EMBL" id="JABSTQ010010063">
    <property type="protein sequence ID" value="KAG0423694.1"/>
    <property type="molecule type" value="Genomic_DNA"/>
</dbReference>
<reference evidence="1 2" key="1">
    <citation type="journal article" date="2020" name="Cell">
        <title>Large-Scale Comparative Analyses of Tick Genomes Elucidate Their Genetic Diversity and Vector Capacities.</title>
        <authorList>
            <consortium name="Tick Genome and Microbiome Consortium (TIGMIC)"/>
            <person name="Jia N."/>
            <person name="Wang J."/>
            <person name="Shi W."/>
            <person name="Du L."/>
            <person name="Sun Y."/>
            <person name="Zhan W."/>
            <person name="Jiang J.F."/>
            <person name="Wang Q."/>
            <person name="Zhang B."/>
            <person name="Ji P."/>
            <person name="Bell-Sakyi L."/>
            <person name="Cui X.M."/>
            <person name="Yuan T.T."/>
            <person name="Jiang B.G."/>
            <person name="Yang W.F."/>
            <person name="Lam T.T."/>
            <person name="Chang Q.C."/>
            <person name="Ding S.J."/>
            <person name="Wang X.J."/>
            <person name="Zhu J.G."/>
            <person name="Ruan X.D."/>
            <person name="Zhao L."/>
            <person name="Wei J.T."/>
            <person name="Ye R.Z."/>
            <person name="Que T.C."/>
            <person name="Du C.H."/>
            <person name="Zhou Y.H."/>
            <person name="Cheng J.X."/>
            <person name="Dai P.F."/>
            <person name="Guo W.B."/>
            <person name="Han X.H."/>
            <person name="Huang E.J."/>
            <person name="Li L.F."/>
            <person name="Wei W."/>
            <person name="Gao Y.C."/>
            <person name="Liu J.Z."/>
            <person name="Shao H.Z."/>
            <person name="Wang X."/>
            <person name="Wang C.C."/>
            <person name="Yang T.C."/>
            <person name="Huo Q.B."/>
            <person name="Li W."/>
            <person name="Chen H.Y."/>
            <person name="Chen S.E."/>
            <person name="Zhou L.G."/>
            <person name="Ni X.B."/>
            <person name="Tian J.H."/>
            <person name="Sheng Y."/>
            <person name="Liu T."/>
            <person name="Pan Y.S."/>
            <person name="Xia L.Y."/>
            <person name="Li J."/>
            <person name="Zhao F."/>
            <person name="Cao W.C."/>
        </authorList>
    </citation>
    <scope>NUCLEOTIDE SEQUENCE [LARGE SCALE GENOMIC DNA]</scope>
    <source>
        <strain evidence="1">Iper-2018</strain>
    </source>
</reference>
<organism evidence="1 2">
    <name type="scientific">Ixodes persulcatus</name>
    <name type="common">Taiga tick</name>
    <dbReference type="NCBI Taxonomy" id="34615"/>
    <lineage>
        <taxon>Eukaryota</taxon>
        <taxon>Metazoa</taxon>
        <taxon>Ecdysozoa</taxon>
        <taxon>Arthropoda</taxon>
        <taxon>Chelicerata</taxon>
        <taxon>Arachnida</taxon>
        <taxon>Acari</taxon>
        <taxon>Parasitiformes</taxon>
        <taxon>Ixodida</taxon>
        <taxon>Ixodoidea</taxon>
        <taxon>Ixodidae</taxon>
        <taxon>Ixodinae</taxon>
        <taxon>Ixodes</taxon>
    </lineage>
</organism>
<sequence length="315" mass="33747">MSSPALPPPYRHRHQQQQQHFIGGGEDFASAAAAEFPSYVDDELAFQCASAGTTSVVGGSGAATTSAAGVGPASMHLEDGGRDSVSPGSPSSGEVQRPACEYAARSALPGQLLPGIAYPACLAEGMKNLTSTKLCQFFKILPVADQAGSRRKAAAGVSATSTAHREALRAGRCSRAAVPVVPFAGPYKVQRRAANIRERKRMMSINTAFEELRCHVPTFPFEKRLSKIDTLRLAIAYIALLRELLVSQHDPLTHIDKCLRGELKGEHAAEWNTSDLTARLSWINWESLGVNPNRRSVLTTLTLTADTIGCHNGTQ</sequence>
<protein>
    <submittedName>
        <fullName evidence="1">Uncharacterized protein</fullName>
    </submittedName>
</protein>